<evidence type="ECO:0000313" key="16">
    <source>
        <dbReference type="Proteomes" id="UP001183535"/>
    </source>
</evidence>
<feature type="region of interest" description="Disordered" evidence="11">
    <location>
        <begin position="644"/>
        <end position="668"/>
    </location>
</feature>
<evidence type="ECO:0000256" key="6">
    <source>
        <dbReference type="ARBA" id="ARBA00022777"/>
    </source>
</evidence>
<keyword evidence="12" id="KW-1133">Transmembrane helix</keyword>
<protein>
    <recommendedName>
        <fullName evidence="1">non-specific serine/threonine protein kinase</fullName>
        <ecNumber evidence="1">2.7.11.1</ecNumber>
    </recommendedName>
</protein>
<evidence type="ECO:0000259" key="14">
    <source>
        <dbReference type="PROSITE" id="PS51178"/>
    </source>
</evidence>
<evidence type="ECO:0000256" key="10">
    <source>
        <dbReference type="PROSITE-ProRule" id="PRU10141"/>
    </source>
</evidence>
<dbReference type="FunFam" id="3.30.200.20:FF:000035">
    <property type="entry name" value="Serine/threonine protein kinase Stk1"/>
    <property type="match status" value="1"/>
</dbReference>
<dbReference type="EMBL" id="JAVRES010000009">
    <property type="protein sequence ID" value="MDT0436889.1"/>
    <property type="molecule type" value="Genomic_DNA"/>
</dbReference>
<comment type="catalytic activity">
    <reaction evidence="9">
        <text>L-seryl-[protein] + ATP = O-phospho-L-seryl-[protein] + ADP + H(+)</text>
        <dbReference type="Rhea" id="RHEA:17989"/>
        <dbReference type="Rhea" id="RHEA-COMP:9863"/>
        <dbReference type="Rhea" id="RHEA-COMP:11604"/>
        <dbReference type="ChEBI" id="CHEBI:15378"/>
        <dbReference type="ChEBI" id="CHEBI:29999"/>
        <dbReference type="ChEBI" id="CHEBI:30616"/>
        <dbReference type="ChEBI" id="CHEBI:83421"/>
        <dbReference type="ChEBI" id="CHEBI:456216"/>
        <dbReference type="EC" id="2.7.11.1"/>
    </reaction>
</comment>
<dbReference type="Pfam" id="PF03793">
    <property type="entry name" value="PASTA"/>
    <property type="match status" value="4"/>
</dbReference>
<feature type="region of interest" description="Disordered" evidence="11">
    <location>
        <begin position="405"/>
        <end position="425"/>
    </location>
</feature>
<keyword evidence="12" id="KW-0472">Membrane</keyword>
<dbReference type="PROSITE" id="PS50011">
    <property type="entry name" value="PROTEIN_KINASE_DOM"/>
    <property type="match status" value="1"/>
</dbReference>
<proteinExistence type="predicted"/>
<keyword evidence="12" id="KW-0812">Transmembrane</keyword>
<dbReference type="Gene3D" id="3.30.10.20">
    <property type="match status" value="4"/>
</dbReference>
<evidence type="ECO:0000256" key="12">
    <source>
        <dbReference type="SAM" id="Phobius"/>
    </source>
</evidence>
<keyword evidence="6 15" id="KW-0418">Kinase</keyword>
<keyword evidence="5 10" id="KW-0547">Nucleotide-binding</keyword>
<dbReference type="GO" id="GO:0004674">
    <property type="term" value="F:protein serine/threonine kinase activity"/>
    <property type="evidence" value="ECO:0007669"/>
    <property type="project" value="UniProtKB-KW"/>
</dbReference>
<evidence type="ECO:0000256" key="5">
    <source>
        <dbReference type="ARBA" id="ARBA00022741"/>
    </source>
</evidence>
<name>A0ABD5ES83_9ACTN</name>
<dbReference type="PANTHER" id="PTHR43289:SF6">
    <property type="entry name" value="SERINE_THREONINE-PROTEIN KINASE NEKL-3"/>
    <property type="match status" value="1"/>
</dbReference>
<organism evidence="15 16">
    <name type="scientific">Streptomyces doudnae</name>
    <dbReference type="NCBI Taxonomy" id="3075536"/>
    <lineage>
        <taxon>Bacteria</taxon>
        <taxon>Bacillati</taxon>
        <taxon>Actinomycetota</taxon>
        <taxon>Actinomycetes</taxon>
        <taxon>Kitasatosporales</taxon>
        <taxon>Streptomycetaceae</taxon>
        <taxon>Streptomyces</taxon>
    </lineage>
</organism>
<dbReference type="CDD" id="cd14014">
    <property type="entry name" value="STKc_PknB_like"/>
    <property type="match status" value="1"/>
</dbReference>
<feature type="domain" description="PASTA" evidence="14">
    <location>
        <begin position="509"/>
        <end position="576"/>
    </location>
</feature>
<dbReference type="GO" id="GO:0005524">
    <property type="term" value="F:ATP binding"/>
    <property type="evidence" value="ECO:0007669"/>
    <property type="project" value="UniProtKB-UniRule"/>
</dbReference>
<dbReference type="InterPro" id="IPR005543">
    <property type="entry name" value="PASTA_dom"/>
</dbReference>
<dbReference type="EC" id="2.7.11.1" evidence="1"/>
<evidence type="ECO:0000256" key="1">
    <source>
        <dbReference type="ARBA" id="ARBA00012513"/>
    </source>
</evidence>
<feature type="binding site" evidence="10">
    <location>
        <position position="40"/>
    </location>
    <ligand>
        <name>ATP</name>
        <dbReference type="ChEBI" id="CHEBI:30616"/>
    </ligand>
</feature>
<feature type="domain" description="PASTA" evidence="14">
    <location>
        <begin position="579"/>
        <end position="643"/>
    </location>
</feature>
<feature type="transmembrane region" description="Helical" evidence="12">
    <location>
        <begin position="343"/>
        <end position="367"/>
    </location>
</feature>
<evidence type="ECO:0000313" key="15">
    <source>
        <dbReference type="EMBL" id="MDT0436889.1"/>
    </source>
</evidence>
<comment type="caution">
    <text evidence="15">The sequence shown here is derived from an EMBL/GenBank/DDBJ whole genome shotgun (WGS) entry which is preliminary data.</text>
</comment>
<dbReference type="GO" id="GO:0045717">
    <property type="term" value="P:negative regulation of fatty acid biosynthetic process"/>
    <property type="evidence" value="ECO:0007669"/>
    <property type="project" value="UniProtKB-ARBA"/>
</dbReference>
<evidence type="ECO:0000256" key="4">
    <source>
        <dbReference type="ARBA" id="ARBA00022737"/>
    </source>
</evidence>
<dbReference type="SMART" id="SM00740">
    <property type="entry name" value="PASTA"/>
    <property type="match status" value="4"/>
</dbReference>
<dbReference type="Gene3D" id="1.10.510.10">
    <property type="entry name" value="Transferase(Phosphotransferase) domain 1"/>
    <property type="match status" value="1"/>
</dbReference>
<dbReference type="NCBIfam" id="NF033483">
    <property type="entry name" value="PknB_PASTA_kin"/>
    <property type="match status" value="1"/>
</dbReference>
<dbReference type="AlphaFoldDB" id="A0ABD5ES83"/>
<dbReference type="FunFam" id="1.10.510.10:FF:000021">
    <property type="entry name" value="Serine/threonine protein kinase"/>
    <property type="match status" value="1"/>
</dbReference>
<dbReference type="Pfam" id="PF00069">
    <property type="entry name" value="Pkinase"/>
    <property type="match status" value="1"/>
</dbReference>
<dbReference type="InterPro" id="IPR000719">
    <property type="entry name" value="Prot_kinase_dom"/>
</dbReference>
<dbReference type="SUPFAM" id="SSF56112">
    <property type="entry name" value="Protein kinase-like (PK-like)"/>
    <property type="match status" value="1"/>
</dbReference>
<dbReference type="RefSeq" id="WP_093825300.1">
    <property type="nucleotide sequence ID" value="NZ_JAVRES010000009.1"/>
</dbReference>
<dbReference type="PROSITE" id="PS51178">
    <property type="entry name" value="PASTA"/>
    <property type="match status" value="4"/>
</dbReference>
<evidence type="ECO:0000256" key="11">
    <source>
        <dbReference type="SAM" id="MobiDB-lite"/>
    </source>
</evidence>
<dbReference type="SMART" id="SM00220">
    <property type="entry name" value="S_TKc"/>
    <property type="match status" value="1"/>
</dbReference>
<gene>
    <name evidence="15" type="primary">pknB</name>
    <name evidence="15" type="ORF">RM877_19570</name>
</gene>
<dbReference type="PROSITE" id="PS00107">
    <property type="entry name" value="PROTEIN_KINASE_ATP"/>
    <property type="match status" value="1"/>
</dbReference>
<keyword evidence="2" id="KW-0723">Serine/threonine-protein kinase</keyword>
<accession>A0ABD5ES83</accession>
<evidence type="ECO:0000256" key="7">
    <source>
        <dbReference type="ARBA" id="ARBA00022840"/>
    </source>
</evidence>
<evidence type="ECO:0000256" key="8">
    <source>
        <dbReference type="ARBA" id="ARBA00047899"/>
    </source>
</evidence>
<evidence type="ECO:0000256" key="2">
    <source>
        <dbReference type="ARBA" id="ARBA00022527"/>
    </source>
</evidence>
<dbReference type="Proteomes" id="UP001183535">
    <property type="component" value="Unassembled WGS sequence"/>
</dbReference>
<feature type="compositionally biased region" description="Gly residues" evidence="11">
    <location>
        <begin position="646"/>
        <end position="668"/>
    </location>
</feature>
<dbReference type="InterPro" id="IPR011009">
    <property type="entry name" value="Kinase-like_dom_sf"/>
</dbReference>
<keyword evidence="16" id="KW-1185">Reference proteome</keyword>
<reference evidence="16" key="1">
    <citation type="submission" date="2023-07" db="EMBL/GenBank/DDBJ databases">
        <title>30 novel species of actinomycetes from the DSMZ collection.</title>
        <authorList>
            <person name="Nouioui I."/>
        </authorList>
    </citation>
    <scope>NUCLEOTIDE SEQUENCE [LARGE SCALE GENOMIC DNA]</scope>
    <source>
        <strain evidence="16">DSM 41981</strain>
    </source>
</reference>
<keyword evidence="7 10" id="KW-0067">ATP-binding</keyword>
<dbReference type="InterPro" id="IPR008271">
    <property type="entry name" value="Ser/Thr_kinase_AS"/>
</dbReference>
<feature type="domain" description="Protein kinase" evidence="13">
    <location>
        <begin position="11"/>
        <end position="277"/>
    </location>
</feature>
<dbReference type="InterPro" id="IPR017441">
    <property type="entry name" value="Protein_kinase_ATP_BS"/>
</dbReference>
<sequence>MEEPRRLGGRYELGHVLGRGGMAEVYLAHDTRLGRTVAVKTLRADLARDPSFQARFRREAQSAASLNHPAIVAVYDTGEDYIDGVSIPYIVMEYVDGSTLRELLHSGRKLLPERAMEMTIGILQGLEYAHRSGIVHRDIKPANVMLTRNGQVKVMDFGIARAMGDSGMTMTQTSAVIGTAQYLSPEQAKGEQVDARSDLYSTGCLLYELLTVRPPFVGDSPVAVAYQHVREEAQAPSVFDTEITPEMDAIVLKALVKDPDYRYQSADEMRQDIEACLDGQPVAATAAMGSVGYGGYGDDQATTAMRSDGGATTMMPPTNPDDGGYGYDDRPGRRRQQQKKANTSTILLVVAGVLVLIGAILIGKWAFSGKDASNDPVSVPNLVSLSQEDATKQLTNSDLVLGTVSKKPCEDQPKGSVCSSDPAKGTEVKKGESVDLVVSTGAPKVAVPSVLGKSLNEAKDILEGDDYKFVVETKTQESTEDPNKVLDQNPGLGKEVQKGSTITLTIAKAVAKSTVPDVSNQSCDAAKGQMTANNLTGNCTEVETDDQSKVGKVLGTDPAAGTQVDKNSTVTIKIGKAKQNEQVQVPGIQGQNLGTVKQALQNAGLQVGNIQGSNDDDAIVVSSDPGQGNTVDKGTAVNLIAVKNGGNNGGNNGGTNFFGGLTGGRGED</sequence>
<keyword evidence="4" id="KW-0677">Repeat</keyword>
<evidence type="ECO:0000256" key="3">
    <source>
        <dbReference type="ARBA" id="ARBA00022679"/>
    </source>
</evidence>
<feature type="domain" description="PASTA" evidence="14">
    <location>
        <begin position="441"/>
        <end position="508"/>
    </location>
</feature>
<feature type="region of interest" description="Disordered" evidence="11">
    <location>
        <begin position="304"/>
        <end position="341"/>
    </location>
</feature>
<comment type="catalytic activity">
    <reaction evidence="8">
        <text>L-threonyl-[protein] + ATP = O-phospho-L-threonyl-[protein] + ADP + H(+)</text>
        <dbReference type="Rhea" id="RHEA:46608"/>
        <dbReference type="Rhea" id="RHEA-COMP:11060"/>
        <dbReference type="Rhea" id="RHEA-COMP:11605"/>
        <dbReference type="ChEBI" id="CHEBI:15378"/>
        <dbReference type="ChEBI" id="CHEBI:30013"/>
        <dbReference type="ChEBI" id="CHEBI:30616"/>
        <dbReference type="ChEBI" id="CHEBI:61977"/>
        <dbReference type="ChEBI" id="CHEBI:456216"/>
        <dbReference type="EC" id="2.7.11.1"/>
    </reaction>
</comment>
<dbReference type="PANTHER" id="PTHR43289">
    <property type="entry name" value="MITOGEN-ACTIVATED PROTEIN KINASE KINASE KINASE 20-RELATED"/>
    <property type="match status" value="1"/>
</dbReference>
<keyword evidence="3" id="KW-0808">Transferase</keyword>
<dbReference type="CDD" id="cd06577">
    <property type="entry name" value="PASTA_pknB"/>
    <property type="match status" value="4"/>
</dbReference>
<evidence type="ECO:0000256" key="9">
    <source>
        <dbReference type="ARBA" id="ARBA00048679"/>
    </source>
</evidence>
<dbReference type="PROSITE" id="PS00108">
    <property type="entry name" value="PROTEIN_KINASE_ST"/>
    <property type="match status" value="1"/>
</dbReference>
<dbReference type="Gene3D" id="3.30.200.20">
    <property type="entry name" value="Phosphorylase Kinase, domain 1"/>
    <property type="match status" value="1"/>
</dbReference>
<evidence type="ECO:0000259" key="13">
    <source>
        <dbReference type="PROSITE" id="PS50011"/>
    </source>
</evidence>
<feature type="domain" description="PASTA" evidence="14">
    <location>
        <begin position="373"/>
        <end position="440"/>
    </location>
</feature>